<dbReference type="GO" id="GO:0016846">
    <property type="term" value="F:carbon-sulfur lyase activity"/>
    <property type="evidence" value="ECO:0007669"/>
    <property type="project" value="InterPro"/>
</dbReference>
<evidence type="ECO:0000313" key="7">
    <source>
        <dbReference type="EMBL" id="MBJ7316540.1"/>
    </source>
</evidence>
<dbReference type="Pfam" id="PF04828">
    <property type="entry name" value="GFA"/>
    <property type="match status" value="1"/>
</dbReference>
<dbReference type="AlphaFoldDB" id="A0A8I1GAA1"/>
<keyword evidence="9" id="KW-1185">Reference proteome</keyword>
<evidence type="ECO:0000256" key="3">
    <source>
        <dbReference type="ARBA" id="ARBA00022833"/>
    </source>
</evidence>
<accession>A0A8I1GAA1</accession>
<evidence type="ECO:0000313" key="8">
    <source>
        <dbReference type="Proteomes" id="UP000621390"/>
    </source>
</evidence>
<proteinExistence type="inferred from homology"/>
<comment type="caution">
    <text evidence="7">The sequence shown here is derived from an EMBL/GenBank/DDBJ whole genome shotgun (WGS) entry which is preliminary data.</text>
</comment>
<evidence type="ECO:0000256" key="1">
    <source>
        <dbReference type="ARBA" id="ARBA00005495"/>
    </source>
</evidence>
<dbReference type="Proteomes" id="UP000655994">
    <property type="component" value="Unassembled WGS sequence"/>
</dbReference>
<reference evidence="7 9" key="1">
    <citation type="submission" date="2020-09" db="EMBL/GenBank/DDBJ databases">
        <title>Draft Genomes of Bacterial Isolates from North Pond Shallow Sediments.</title>
        <authorList>
            <person name="Kiel Reese B."/>
            <person name="Mullis M."/>
            <person name="Weisend R.E."/>
        </authorList>
    </citation>
    <scope>NUCLEOTIDE SEQUENCE</scope>
    <source>
        <strain evidence="7">KJE-2</strain>
        <strain evidence="6 9">KJE-3</strain>
    </source>
</reference>
<gene>
    <name evidence="6" type="ORF">JHC10_05030</name>
    <name evidence="7" type="ORF">JHC11_11155</name>
</gene>
<dbReference type="SUPFAM" id="SSF51316">
    <property type="entry name" value="Mss4-like"/>
    <property type="match status" value="1"/>
</dbReference>
<dbReference type="PANTHER" id="PTHR33337:SF40">
    <property type="entry name" value="CENP-V_GFA DOMAIN-CONTAINING PROTEIN-RELATED"/>
    <property type="match status" value="1"/>
</dbReference>
<evidence type="ECO:0000313" key="6">
    <source>
        <dbReference type="EMBL" id="MBJ7266306.1"/>
    </source>
</evidence>
<organism evidence="7 8">
    <name type="scientific">Idiomarina abyssalis</name>
    <dbReference type="NCBI Taxonomy" id="86102"/>
    <lineage>
        <taxon>Bacteria</taxon>
        <taxon>Pseudomonadati</taxon>
        <taxon>Pseudomonadota</taxon>
        <taxon>Gammaproteobacteria</taxon>
        <taxon>Alteromonadales</taxon>
        <taxon>Idiomarinaceae</taxon>
        <taxon>Idiomarina</taxon>
    </lineage>
</organism>
<evidence type="ECO:0000256" key="2">
    <source>
        <dbReference type="ARBA" id="ARBA00022723"/>
    </source>
</evidence>
<protein>
    <submittedName>
        <fullName evidence="7">GFA family protein</fullName>
    </submittedName>
</protein>
<dbReference type="EMBL" id="JAEMOP010000009">
    <property type="protein sequence ID" value="MBJ7316540.1"/>
    <property type="molecule type" value="Genomic_DNA"/>
</dbReference>
<dbReference type="GO" id="GO:0046872">
    <property type="term" value="F:metal ion binding"/>
    <property type="evidence" value="ECO:0007669"/>
    <property type="project" value="UniProtKB-KW"/>
</dbReference>
<dbReference type="RefSeq" id="WP_199494041.1">
    <property type="nucleotide sequence ID" value="NZ_JAEMOO010000005.1"/>
</dbReference>
<dbReference type="InterPro" id="IPR011057">
    <property type="entry name" value="Mss4-like_sf"/>
</dbReference>
<name>A0A8I1GAA1_9GAMM</name>
<evidence type="ECO:0000313" key="9">
    <source>
        <dbReference type="Proteomes" id="UP000655994"/>
    </source>
</evidence>
<evidence type="ECO:0000259" key="5">
    <source>
        <dbReference type="PROSITE" id="PS51891"/>
    </source>
</evidence>
<feature type="domain" description="CENP-V/GFA" evidence="5">
    <location>
        <begin position="7"/>
        <end position="105"/>
    </location>
</feature>
<keyword evidence="3" id="KW-0862">Zinc</keyword>
<keyword evidence="4" id="KW-0456">Lyase</keyword>
<dbReference type="PROSITE" id="PS51891">
    <property type="entry name" value="CENP_V_GFA"/>
    <property type="match status" value="1"/>
</dbReference>
<keyword evidence="2" id="KW-0479">Metal-binding</keyword>
<evidence type="ECO:0000256" key="4">
    <source>
        <dbReference type="ARBA" id="ARBA00023239"/>
    </source>
</evidence>
<dbReference type="PANTHER" id="PTHR33337">
    <property type="entry name" value="GFA DOMAIN-CONTAINING PROTEIN"/>
    <property type="match status" value="1"/>
</dbReference>
<dbReference type="Proteomes" id="UP000621390">
    <property type="component" value="Unassembled WGS sequence"/>
</dbReference>
<dbReference type="EMBL" id="JAEMOS010000012">
    <property type="protein sequence ID" value="MBJ7266306.1"/>
    <property type="molecule type" value="Genomic_DNA"/>
</dbReference>
<comment type="similarity">
    <text evidence="1">Belongs to the Gfa family.</text>
</comment>
<sequence>MKKEERYHGSCLCGSVSVSANIKSKSVGACHCGMCQKWGGGPFFAVECGDQASFEGDENIAVFDSSEWAERGFCKRCGTHLFYRLKGEDYYAIPFALFEGHDDWEFSEQIFIEQKPTFYSFSEQTKNLTGEEVFAQYAASKE</sequence>
<dbReference type="Gene3D" id="3.90.1590.10">
    <property type="entry name" value="glutathione-dependent formaldehyde- activating enzyme (gfa)"/>
    <property type="match status" value="1"/>
</dbReference>
<dbReference type="InterPro" id="IPR006913">
    <property type="entry name" value="CENP-V/GFA"/>
</dbReference>